<evidence type="ECO:0000313" key="4">
    <source>
        <dbReference type="Proteomes" id="UP000625711"/>
    </source>
</evidence>
<dbReference type="EMBL" id="JAACXV010000099">
    <property type="protein sequence ID" value="KAF7283542.1"/>
    <property type="molecule type" value="Genomic_DNA"/>
</dbReference>
<accession>A0A834IZQ5</accession>
<dbReference type="GO" id="GO:0016020">
    <property type="term" value="C:membrane"/>
    <property type="evidence" value="ECO:0007669"/>
    <property type="project" value="InterPro"/>
</dbReference>
<sequence length="217" mass="24742">MLDTKVSLRGPPLPYNPKRHDEGLSLSAPAIYKVTANDISNAGCSTNFSTETKRILKKARCSPRPLLINILTEEALVKPSYILTKQCTGYCDERRICEARKTVNKTIPVQIIPYSNKEQKLLCRTVSIPEDTRCKCVCIKKKRDCTPQQTYNKSFCSCDCINKKEREHCEKKSKIMDLHTWDDQTCSCVCRRQMPCTTGTSWDSKMCKCSRNVENKG</sequence>
<dbReference type="SMART" id="SM00141">
    <property type="entry name" value="PDGF"/>
    <property type="match status" value="1"/>
</dbReference>
<dbReference type="SUPFAM" id="SSF57501">
    <property type="entry name" value="Cystine-knot cytokines"/>
    <property type="match status" value="1"/>
</dbReference>
<dbReference type="AlphaFoldDB" id="A0A834IZQ5"/>
<keyword evidence="4" id="KW-1185">Reference proteome</keyword>
<reference evidence="3" key="1">
    <citation type="submission" date="2020-08" db="EMBL/GenBank/DDBJ databases">
        <title>Genome sequencing and assembly of the red palm weevil Rhynchophorus ferrugineus.</title>
        <authorList>
            <person name="Dias G.B."/>
            <person name="Bergman C.M."/>
            <person name="Manee M."/>
        </authorList>
    </citation>
    <scope>NUCLEOTIDE SEQUENCE</scope>
    <source>
        <strain evidence="3">AA-2017</strain>
        <tissue evidence="3">Whole larva</tissue>
    </source>
</reference>
<feature type="region of interest" description="Disordered" evidence="1">
    <location>
        <begin position="1"/>
        <end position="21"/>
    </location>
</feature>
<feature type="domain" description="Platelet-derived growth factor (PDGF) family profile" evidence="2">
    <location>
        <begin position="45"/>
        <end position="141"/>
    </location>
</feature>
<comment type="caution">
    <text evidence="3">The sequence shown here is derived from an EMBL/GenBank/DDBJ whole genome shotgun (WGS) entry which is preliminary data.</text>
</comment>
<name>A0A834IZQ5_RHYFE</name>
<dbReference type="InterPro" id="IPR029034">
    <property type="entry name" value="Cystine-knot_cytokine"/>
</dbReference>
<dbReference type="GO" id="GO:0005576">
    <property type="term" value="C:extracellular region"/>
    <property type="evidence" value="ECO:0007669"/>
    <property type="project" value="UniProtKB-SubCell"/>
</dbReference>
<dbReference type="InterPro" id="IPR000072">
    <property type="entry name" value="PDGF/VEGF_dom"/>
</dbReference>
<dbReference type="Proteomes" id="UP000625711">
    <property type="component" value="Unassembled WGS sequence"/>
</dbReference>
<dbReference type="GO" id="GO:0008083">
    <property type="term" value="F:growth factor activity"/>
    <property type="evidence" value="ECO:0007669"/>
    <property type="project" value="InterPro"/>
</dbReference>
<dbReference type="OrthoDB" id="8878063at2759"/>
<evidence type="ECO:0000313" key="3">
    <source>
        <dbReference type="EMBL" id="KAF7283542.1"/>
    </source>
</evidence>
<dbReference type="PROSITE" id="PS50278">
    <property type="entry name" value="PDGF_2"/>
    <property type="match status" value="1"/>
</dbReference>
<evidence type="ECO:0000259" key="2">
    <source>
        <dbReference type="PROSITE" id="PS50278"/>
    </source>
</evidence>
<organism evidence="3 4">
    <name type="scientific">Rhynchophorus ferrugineus</name>
    <name type="common">Red palm weevil</name>
    <name type="synonym">Curculio ferrugineus</name>
    <dbReference type="NCBI Taxonomy" id="354439"/>
    <lineage>
        <taxon>Eukaryota</taxon>
        <taxon>Metazoa</taxon>
        <taxon>Ecdysozoa</taxon>
        <taxon>Arthropoda</taxon>
        <taxon>Hexapoda</taxon>
        <taxon>Insecta</taxon>
        <taxon>Pterygota</taxon>
        <taxon>Neoptera</taxon>
        <taxon>Endopterygota</taxon>
        <taxon>Coleoptera</taxon>
        <taxon>Polyphaga</taxon>
        <taxon>Cucujiformia</taxon>
        <taxon>Curculionidae</taxon>
        <taxon>Dryophthorinae</taxon>
        <taxon>Rhynchophorus</taxon>
    </lineage>
</organism>
<protein>
    <recommendedName>
        <fullName evidence="2">Platelet-derived growth factor (PDGF) family profile domain-containing protein</fullName>
    </recommendedName>
</protein>
<gene>
    <name evidence="3" type="ORF">GWI33_000283</name>
</gene>
<evidence type="ECO:0000256" key="1">
    <source>
        <dbReference type="SAM" id="MobiDB-lite"/>
    </source>
</evidence>
<proteinExistence type="predicted"/>
<dbReference type="Gene3D" id="2.10.90.10">
    <property type="entry name" value="Cystine-knot cytokines"/>
    <property type="match status" value="1"/>
</dbReference>